<feature type="domain" description="Peptidase M14" evidence="16">
    <location>
        <begin position="105"/>
        <end position="389"/>
    </location>
</feature>
<evidence type="ECO:0000256" key="11">
    <source>
        <dbReference type="ARBA" id="ARBA00023049"/>
    </source>
</evidence>
<dbReference type="Proteomes" id="UP001151699">
    <property type="component" value="Chromosome A"/>
</dbReference>
<evidence type="ECO:0000256" key="13">
    <source>
        <dbReference type="ARBA" id="ARBA00057299"/>
    </source>
</evidence>
<dbReference type="CDD" id="cd03860">
    <property type="entry name" value="M14_CP_A-B_like"/>
    <property type="match status" value="2"/>
</dbReference>
<evidence type="ECO:0000256" key="7">
    <source>
        <dbReference type="ARBA" id="ARBA00022723"/>
    </source>
</evidence>
<dbReference type="GO" id="GO:0008270">
    <property type="term" value="F:zinc ion binding"/>
    <property type="evidence" value="ECO:0007669"/>
    <property type="project" value="InterPro"/>
</dbReference>
<reference evidence="17" key="1">
    <citation type="submission" date="2022-07" db="EMBL/GenBank/DDBJ databases">
        <authorList>
            <person name="Trinca V."/>
            <person name="Uliana J.V.C."/>
            <person name="Torres T.T."/>
            <person name="Ward R.J."/>
            <person name="Monesi N."/>
        </authorList>
    </citation>
    <scope>NUCLEOTIDE SEQUENCE</scope>
    <source>
        <strain evidence="17">HSMRA1968</strain>
        <tissue evidence="17">Whole embryos</tissue>
    </source>
</reference>
<evidence type="ECO:0000256" key="4">
    <source>
        <dbReference type="ARBA" id="ARBA00022525"/>
    </source>
</evidence>
<dbReference type="GO" id="GO:0004181">
    <property type="term" value="F:metallocarboxypeptidase activity"/>
    <property type="evidence" value="ECO:0007669"/>
    <property type="project" value="InterPro"/>
</dbReference>
<evidence type="ECO:0000313" key="18">
    <source>
        <dbReference type="Proteomes" id="UP001151699"/>
    </source>
</evidence>
<keyword evidence="9" id="KW-0378">Hydrolase</keyword>
<comment type="function">
    <text evidence="13">Involved in the digestion of the blood meal.</text>
</comment>
<dbReference type="Pfam" id="PF00246">
    <property type="entry name" value="Peptidase_M14"/>
    <property type="match status" value="3"/>
</dbReference>
<dbReference type="GO" id="GO:0005615">
    <property type="term" value="C:extracellular space"/>
    <property type="evidence" value="ECO:0007669"/>
    <property type="project" value="TreeGrafter"/>
</dbReference>
<evidence type="ECO:0000256" key="6">
    <source>
        <dbReference type="ARBA" id="ARBA00022670"/>
    </source>
</evidence>
<feature type="domain" description="Peptidase M14" evidence="16">
    <location>
        <begin position="436"/>
        <end position="504"/>
    </location>
</feature>
<comment type="caution">
    <text evidence="14">Lacks conserved residue(s) required for the propagation of feature annotation.</text>
</comment>
<dbReference type="GO" id="GO:0006508">
    <property type="term" value="P:proteolysis"/>
    <property type="evidence" value="ECO:0007669"/>
    <property type="project" value="UniProtKB-KW"/>
</dbReference>
<evidence type="ECO:0000256" key="5">
    <source>
        <dbReference type="ARBA" id="ARBA00022645"/>
    </source>
</evidence>
<dbReference type="Gene3D" id="3.30.70.340">
    <property type="entry name" value="Metallocarboxypeptidase-like"/>
    <property type="match status" value="1"/>
</dbReference>
<evidence type="ECO:0000256" key="8">
    <source>
        <dbReference type="ARBA" id="ARBA00022729"/>
    </source>
</evidence>
<comment type="caution">
    <text evidence="17">The sequence shown here is derived from an EMBL/GenBank/DDBJ whole genome shotgun (WGS) entry which is preliminary data.</text>
</comment>
<feature type="signal peptide" evidence="15">
    <location>
        <begin position="1"/>
        <end position="20"/>
    </location>
</feature>
<comment type="similarity">
    <text evidence="3 14">Belongs to the peptidase M14 family.</text>
</comment>
<keyword evidence="7" id="KW-0479">Metal-binding</keyword>
<dbReference type="SUPFAM" id="SSF53187">
    <property type="entry name" value="Zn-dependent exopeptidases"/>
    <property type="match status" value="3"/>
</dbReference>
<dbReference type="InterPro" id="IPR003146">
    <property type="entry name" value="M14A_act_pep"/>
</dbReference>
<dbReference type="PROSITE" id="PS00132">
    <property type="entry name" value="CARBOXYPEPT_ZN_1"/>
    <property type="match status" value="3"/>
</dbReference>
<sequence>MLSKWLVLFLLSAFLPGFLAEKERFDNHKVYEIRIDTADQLQLFRNLENDSDGLLLWNYPVLGHSVSVMVAPHRFKEFLELSYAVRSLIDAESPTTGPKEFGWTAYNNYTEIYKWLDDLLVEYSGILTDYTVGTTFQGREIRAVKLSHKEGNPSIFIEANIHAREWITSATATCFLNNLLTSTDPDIVDLAQNIDWYIVPVFNVDGFHYTHTTNRLWRKTRQPHAHLCYGTDANRNFGFHWMEGGASQNPCSETYAGPSPFSEPETVALSNFVGALAQEIDIYLAFHSYGHYILYPYGHTIEPADNVEDLDAIGQKAAEGFALRYNSTYRVDIGSGTSVDYMYAEHGIRLSYTFEFRDRGTYGFILPPEQIIPNCEEATDAIIAMVAAALPPNKLYEFDGILRKFKISNELKVENLQTLIDAEALSIQPRVVDWTGYHNYTTIYAWLDELLETYPHILTPHIIGISYQGRPIRAVKLSHKIGNPTIFLESNIHAREWITSATATLIDAEALSIQPRVVDWTGYHNYTTIYAWLDELLETYPHILTPHIIGISYQGRPIRAVKLSHKIGNPTIFLESNIHAREWITSATATWFLNELLTSTDPDIVDLAENIDWYIIPIFNVDGFHFSHAVNRLWRKTRQNHATICFGTDANRNFDFHWMVNEGASQNPCSEVYAGPVPFSEHETAALRDFLAPIGRQINIYLSFHSYGQYILFPYGHTTEEVTETHDEMTTVGEATRDGFAKFANTTYIVGTTAQALYVASGTSVDWAYNEFNIPIGYTFEFRGGDSNGFILPVEQILPNCYETRDGIIEMVAKARELNLMNVRT</sequence>
<dbReference type="FunFam" id="3.40.630.10:FF:000040">
    <property type="entry name" value="zinc carboxypeptidase"/>
    <property type="match status" value="2"/>
</dbReference>
<dbReference type="Pfam" id="PF02244">
    <property type="entry name" value="Propep_M14"/>
    <property type="match status" value="2"/>
</dbReference>
<dbReference type="Gene3D" id="3.40.630.10">
    <property type="entry name" value="Zn peptidases"/>
    <property type="match status" value="3"/>
</dbReference>
<feature type="domain" description="Peptidase M14" evidence="16">
    <location>
        <begin position="522"/>
        <end position="815"/>
    </location>
</feature>
<comment type="cofactor">
    <cofactor evidence="1">
        <name>Zn(2+)</name>
        <dbReference type="ChEBI" id="CHEBI:29105"/>
    </cofactor>
</comment>
<dbReference type="PANTHER" id="PTHR11705:SF123">
    <property type="entry name" value="PEPTIDASE M14 CARBOXYPEPTIDASE A DOMAIN-CONTAINING PROTEIN-RELATED"/>
    <property type="match status" value="1"/>
</dbReference>
<name>A0A9Q0NEN8_9DIPT</name>
<keyword evidence="10" id="KW-0862">Zinc</keyword>
<keyword evidence="5 17" id="KW-0121">Carboxypeptidase</keyword>
<dbReference type="InterPro" id="IPR036990">
    <property type="entry name" value="M14A-like_propep"/>
</dbReference>
<organism evidence="17 18">
    <name type="scientific">Pseudolycoriella hygida</name>
    <dbReference type="NCBI Taxonomy" id="35572"/>
    <lineage>
        <taxon>Eukaryota</taxon>
        <taxon>Metazoa</taxon>
        <taxon>Ecdysozoa</taxon>
        <taxon>Arthropoda</taxon>
        <taxon>Hexapoda</taxon>
        <taxon>Insecta</taxon>
        <taxon>Pterygota</taxon>
        <taxon>Neoptera</taxon>
        <taxon>Endopterygota</taxon>
        <taxon>Diptera</taxon>
        <taxon>Nematocera</taxon>
        <taxon>Sciaroidea</taxon>
        <taxon>Sciaridae</taxon>
        <taxon>Pseudolycoriella</taxon>
    </lineage>
</organism>
<comment type="subcellular location">
    <subcellularLocation>
        <location evidence="2">Secreted</location>
    </subcellularLocation>
</comment>
<feature type="non-terminal residue" evidence="17">
    <location>
        <position position="825"/>
    </location>
</feature>
<dbReference type="PRINTS" id="PR00765">
    <property type="entry name" value="CRBOXYPTASEA"/>
</dbReference>
<evidence type="ECO:0000256" key="15">
    <source>
        <dbReference type="SAM" id="SignalP"/>
    </source>
</evidence>
<gene>
    <name evidence="17" type="primary">CBPZ_0</name>
    <name evidence="17" type="ORF">Bhyg_04150</name>
</gene>
<feature type="chain" id="PRO_5040404829" evidence="15">
    <location>
        <begin position="21"/>
        <end position="825"/>
    </location>
</feature>
<keyword evidence="12" id="KW-1015">Disulfide bond</keyword>
<evidence type="ECO:0000256" key="1">
    <source>
        <dbReference type="ARBA" id="ARBA00001947"/>
    </source>
</evidence>
<proteinExistence type="inferred from homology"/>
<keyword evidence="6" id="KW-0645">Protease</keyword>
<keyword evidence="11" id="KW-0482">Metalloprotease</keyword>
<keyword evidence="8 15" id="KW-0732">Signal</keyword>
<dbReference type="PANTHER" id="PTHR11705">
    <property type="entry name" value="PROTEASE FAMILY M14 CARBOXYPEPTIDASE A,B"/>
    <property type="match status" value="1"/>
</dbReference>
<feature type="active site" description="Proton donor/acceptor" evidence="14">
    <location>
        <position position="781"/>
    </location>
</feature>
<evidence type="ECO:0000256" key="3">
    <source>
        <dbReference type="ARBA" id="ARBA00005988"/>
    </source>
</evidence>
<dbReference type="SUPFAM" id="SSF54897">
    <property type="entry name" value="Protease propeptides/inhibitors"/>
    <property type="match status" value="1"/>
</dbReference>
<dbReference type="InterPro" id="IPR057246">
    <property type="entry name" value="CARBOXYPEPT_ZN_1"/>
</dbReference>
<evidence type="ECO:0000256" key="2">
    <source>
        <dbReference type="ARBA" id="ARBA00004613"/>
    </source>
</evidence>
<evidence type="ECO:0000256" key="9">
    <source>
        <dbReference type="ARBA" id="ARBA00022801"/>
    </source>
</evidence>
<dbReference type="InterPro" id="IPR000834">
    <property type="entry name" value="Peptidase_M14"/>
</dbReference>
<dbReference type="EMBL" id="WJQU01000001">
    <property type="protein sequence ID" value="KAJ6648918.1"/>
    <property type="molecule type" value="Genomic_DNA"/>
</dbReference>
<evidence type="ECO:0000256" key="12">
    <source>
        <dbReference type="ARBA" id="ARBA00023157"/>
    </source>
</evidence>
<evidence type="ECO:0000256" key="10">
    <source>
        <dbReference type="ARBA" id="ARBA00022833"/>
    </source>
</evidence>
<feature type="active site" description="Proton donor/acceptor" evidence="14">
    <location>
        <position position="355"/>
    </location>
</feature>
<protein>
    <submittedName>
        <fullName evidence="17">Zinc carboxypeptidase</fullName>
    </submittedName>
</protein>
<dbReference type="PROSITE" id="PS52035">
    <property type="entry name" value="PEPTIDASE_M14"/>
    <property type="match status" value="3"/>
</dbReference>
<keyword evidence="18" id="KW-1185">Reference proteome</keyword>
<evidence type="ECO:0000256" key="14">
    <source>
        <dbReference type="PROSITE-ProRule" id="PRU01379"/>
    </source>
</evidence>
<dbReference type="SMART" id="SM00631">
    <property type="entry name" value="Zn_pept"/>
    <property type="match status" value="2"/>
</dbReference>
<keyword evidence="4" id="KW-0964">Secreted</keyword>
<evidence type="ECO:0000313" key="17">
    <source>
        <dbReference type="EMBL" id="KAJ6648918.1"/>
    </source>
</evidence>
<accession>A0A9Q0NEN8</accession>
<evidence type="ECO:0000259" key="16">
    <source>
        <dbReference type="PROSITE" id="PS52035"/>
    </source>
</evidence>
<dbReference type="AlphaFoldDB" id="A0A9Q0NEN8"/>
<dbReference type="OrthoDB" id="3626597at2759"/>